<feature type="domain" description="VWFA" evidence="2">
    <location>
        <begin position="343"/>
        <end position="504"/>
    </location>
</feature>
<dbReference type="AlphaFoldDB" id="A0A7W6EHJ2"/>
<feature type="chain" id="PRO_5030623681" evidence="1">
    <location>
        <begin position="19"/>
        <end position="521"/>
    </location>
</feature>
<dbReference type="SUPFAM" id="SSF53850">
    <property type="entry name" value="Periplasmic binding protein-like II"/>
    <property type="match status" value="1"/>
</dbReference>
<dbReference type="CDD" id="cd00198">
    <property type="entry name" value="vWFA"/>
    <property type="match status" value="1"/>
</dbReference>
<dbReference type="PROSITE" id="PS51257">
    <property type="entry name" value="PROKAR_LIPOPROTEIN"/>
    <property type="match status" value="1"/>
</dbReference>
<dbReference type="InterPro" id="IPR002035">
    <property type="entry name" value="VWF_A"/>
</dbReference>
<dbReference type="RefSeq" id="WP_183752927.1">
    <property type="nucleotide sequence ID" value="NZ_JACICC010000005.1"/>
</dbReference>
<gene>
    <name evidence="3" type="ORF">FHS81_002234</name>
</gene>
<evidence type="ECO:0000256" key="1">
    <source>
        <dbReference type="SAM" id="SignalP"/>
    </source>
</evidence>
<evidence type="ECO:0000313" key="3">
    <source>
        <dbReference type="EMBL" id="MBB3810138.1"/>
    </source>
</evidence>
<dbReference type="InterPro" id="IPR051266">
    <property type="entry name" value="CLCR"/>
</dbReference>
<dbReference type="SMART" id="SM00327">
    <property type="entry name" value="VWA"/>
    <property type="match status" value="1"/>
</dbReference>
<dbReference type="EMBL" id="JACICC010000005">
    <property type="protein sequence ID" value="MBB3810138.1"/>
    <property type="molecule type" value="Genomic_DNA"/>
</dbReference>
<dbReference type="Pfam" id="PF13531">
    <property type="entry name" value="SBP_bac_11"/>
    <property type="match status" value="1"/>
</dbReference>
<reference evidence="3 4" key="1">
    <citation type="submission" date="2020-08" db="EMBL/GenBank/DDBJ databases">
        <title>Genomic Encyclopedia of Type Strains, Phase IV (KMG-IV): sequencing the most valuable type-strain genomes for metagenomic binning, comparative biology and taxonomic classification.</title>
        <authorList>
            <person name="Goeker M."/>
        </authorList>
    </citation>
    <scope>NUCLEOTIDE SEQUENCE [LARGE SCALE GENOMIC DNA]</scope>
    <source>
        <strain evidence="3 4">DSM 28760</strain>
    </source>
</reference>
<protein>
    <submittedName>
        <fullName evidence="3">Ca-activated chloride channel family protein</fullName>
    </submittedName>
</protein>
<comment type="caution">
    <text evidence="3">The sequence shown here is derived from an EMBL/GenBank/DDBJ whole genome shotgun (WGS) entry which is preliminary data.</text>
</comment>
<evidence type="ECO:0000313" key="4">
    <source>
        <dbReference type="Proteomes" id="UP000537592"/>
    </source>
</evidence>
<dbReference type="InterPro" id="IPR036465">
    <property type="entry name" value="vWFA_dom_sf"/>
</dbReference>
<keyword evidence="1" id="KW-0732">Signal</keyword>
<dbReference type="Proteomes" id="UP000537592">
    <property type="component" value="Unassembled WGS sequence"/>
</dbReference>
<feature type="signal peptide" evidence="1">
    <location>
        <begin position="1"/>
        <end position="18"/>
    </location>
</feature>
<organism evidence="3 4">
    <name type="scientific">Pseudochelatococcus contaminans</name>
    <dbReference type="NCBI Taxonomy" id="1538103"/>
    <lineage>
        <taxon>Bacteria</taxon>
        <taxon>Pseudomonadati</taxon>
        <taxon>Pseudomonadota</taxon>
        <taxon>Alphaproteobacteria</taxon>
        <taxon>Hyphomicrobiales</taxon>
        <taxon>Chelatococcaceae</taxon>
        <taxon>Pseudochelatococcus</taxon>
    </lineage>
</organism>
<accession>A0A7W6EHJ2</accession>
<dbReference type="SUPFAM" id="SSF53300">
    <property type="entry name" value="vWA-like"/>
    <property type="match status" value="1"/>
</dbReference>
<sequence>MRKFIAACLCLLTLGACSDTAPKDTFTIVAGSENRDLEPIVQEFCAAQKRECAVTYLGSLDIGLSLSDAEQKYDAVWPAASIWINIFDQDRKVRHLASIAQNPVVLGVREPLARELGWVGRDVSMADIVNAIRDGKLGYVMTSATQSNSGASAYLAMLSAAVTHGDTIRRQDLDDPATTETVRTLLKGIQRSAGSSGWLADLYVASAQRGAGYDGMWNYEVTIRDANNQLRDKGEDLLYAIYPREGVAVADSPLGFVDRTGQSDTEDFFLKLQSHLTSADIQKRIADTGRRLPFGSASNATPQAEPEWNFNPEKLISTIRMPEPDVIRQALDLYQSALRRPSVTAMCLDYSGSMSGEGVQQLREAMTFLLTPEQTKRQLVQWSPQDRIVIIPFDSRPREEFQSTGVEEEQEAMLSAVKNLSAAGGTNLYACATLALKYIDDINSNEEYLPAVVIMSDGKSGGHVDEFLRAWEDSTKPPVFGITFADADERQLDALAEATGGRVFDGRRDLIDAFRSMRGYN</sequence>
<dbReference type="Pfam" id="PF00092">
    <property type="entry name" value="VWA"/>
    <property type="match status" value="1"/>
</dbReference>
<dbReference type="Gene3D" id="3.40.50.410">
    <property type="entry name" value="von Willebrand factor, type A domain"/>
    <property type="match status" value="1"/>
</dbReference>
<evidence type="ECO:0000259" key="2">
    <source>
        <dbReference type="PROSITE" id="PS50234"/>
    </source>
</evidence>
<dbReference type="PANTHER" id="PTHR10579:SF43">
    <property type="entry name" value="ZINC FINGER (C3HC4-TYPE RING FINGER) FAMILY PROTEIN"/>
    <property type="match status" value="1"/>
</dbReference>
<proteinExistence type="predicted"/>
<name>A0A7W6EHJ2_9HYPH</name>
<keyword evidence="4" id="KW-1185">Reference proteome</keyword>
<dbReference type="PANTHER" id="PTHR10579">
    <property type="entry name" value="CALCIUM-ACTIVATED CHLORIDE CHANNEL REGULATOR"/>
    <property type="match status" value="1"/>
</dbReference>
<dbReference type="PROSITE" id="PS50234">
    <property type="entry name" value="VWFA"/>
    <property type="match status" value="1"/>
</dbReference>